<dbReference type="AlphaFoldDB" id="A0AA86MMZ6"/>
<proteinExistence type="predicted"/>
<sequence length="405" mass="46763">MLTTILNQNETIINYISELNLPYSSAIKNHMVNIVSGIIVTEGSKTISSVHNKITCNRDRSTGSRFLSSYSWNHEYVTQERIFHAISEISNTCEDSDVGFLIIDDTLTKKNTSTKKIEGLDFHNSHADGNKPKWSHCLVTSHYKINDYSIPLDFRQYHRKESSKKLSKNFLDKNEFAMELINEFTPVTKNNYLLVDSWYTSAKILLHGLINGCHTIGRIKSNRVIYPAGIKTNVKKFSSYIRTNETSLVTSSNNKYYVYRYEGKLNDIENVAVLISWTKNDLSDNPAFIISTDVSLDNKTIISYYEKRWDIEVSYRYHKTALGFDEFQIQSLKSIHRYWSMIFLTYTFLEIFRVKCGKLYKFKNIGDVILHFRNNYLVKIVSFAHECADNGIDLQSTIAKLGLVA</sequence>
<gene>
    <name evidence="2" type="ORF">CNEO_42694</name>
</gene>
<evidence type="ECO:0000313" key="3">
    <source>
        <dbReference type="Proteomes" id="UP000789738"/>
    </source>
</evidence>
<dbReference type="SUPFAM" id="SSF53098">
    <property type="entry name" value="Ribonuclease H-like"/>
    <property type="match status" value="1"/>
</dbReference>
<reference evidence="2" key="1">
    <citation type="submission" date="2021-10" db="EMBL/GenBank/DDBJ databases">
        <authorList>
            <person name="Mesa V."/>
        </authorList>
    </citation>
    <scope>NUCLEOTIDE SEQUENCE</scope>
    <source>
        <strain evidence="2">CC3_PB</strain>
    </source>
</reference>
<protein>
    <submittedName>
        <fullName evidence="2">Transposase</fullName>
    </submittedName>
</protein>
<dbReference type="InterPro" id="IPR012337">
    <property type="entry name" value="RNaseH-like_sf"/>
</dbReference>
<dbReference type="GO" id="GO:0004803">
    <property type="term" value="F:transposase activity"/>
    <property type="evidence" value="ECO:0007669"/>
    <property type="project" value="InterPro"/>
</dbReference>
<feature type="domain" description="Transposase IS4-like" evidence="1">
    <location>
        <begin position="177"/>
        <end position="347"/>
    </location>
</feature>
<comment type="caution">
    <text evidence="2">The sequence shown here is derived from an EMBL/GenBank/DDBJ whole genome shotgun (WGS) entry which is preliminary data.</text>
</comment>
<evidence type="ECO:0000259" key="1">
    <source>
        <dbReference type="Pfam" id="PF01609"/>
    </source>
</evidence>
<organism evidence="2 3">
    <name type="scientific">Clostridium neonatale</name>
    <dbReference type="NCBI Taxonomy" id="137838"/>
    <lineage>
        <taxon>Bacteria</taxon>
        <taxon>Bacillati</taxon>
        <taxon>Bacillota</taxon>
        <taxon>Clostridia</taxon>
        <taxon>Eubacteriales</taxon>
        <taxon>Clostridiaceae</taxon>
        <taxon>Clostridium</taxon>
    </lineage>
</organism>
<dbReference type="Proteomes" id="UP000789738">
    <property type="component" value="Unassembled WGS sequence"/>
</dbReference>
<name>A0AA86MMZ6_9CLOT</name>
<evidence type="ECO:0000313" key="2">
    <source>
        <dbReference type="EMBL" id="CAG9706860.1"/>
    </source>
</evidence>
<dbReference type="GO" id="GO:0006313">
    <property type="term" value="P:DNA transposition"/>
    <property type="evidence" value="ECO:0007669"/>
    <property type="project" value="InterPro"/>
</dbReference>
<dbReference type="RefSeq" id="WP_342350422.1">
    <property type="nucleotide sequence ID" value="NZ_CAKJVE010000004.1"/>
</dbReference>
<dbReference type="PANTHER" id="PTHR33627:SF1">
    <property type="entry name" value="TRANSPOSASE"/>
    <property type="match status" value="1"/>
</dbReference>
<accession>A0AA86MMZ6</accession>
<dbReference type="InterPro" id="IPR002559">
    <property type="entry name" value="Transposase_11"/>
</dbReference>
<dbReference type="EMBL" id="CAKJVE010000004">
    <property type="protein sequence ID" value="CAG9706860.1"/>
    <property type="molecule type" value="Genomic_DNA"/>
</dbReference>
<dbReference type="GO" id="GO:0003677">
    <property type="term" value="F:DNA binding"/>
    <property type="evidence" value="ECO:0007669"/>
    <property type="project" value="InterPro"/>
</dbReference>
<dbReference type="Pfam" id="PF01609">
    <property type="entry name" value="DDE_Tnp_1"/>
    <property type="match status" value="1"/>
</dbReference>
<dbReference type="PANTHER" id="PTHR33627">
    <property type="entry name" value="TRANSPOSASE"/>
    <property type="match status" value="1"/>
</dbReference>
<dbReference type="NCBIfam" id="NF033540">
    <property type="entry name" value="transpos_IS701"/>
    <property type="match status" value="1"/>
</dbReference>
<dbReference type="InterPro" id="IPR039365">
    <property type="entry name" value="IS701-like"/>
</dbReference>